<evidence type="ECO:0000313" key="1">
    <source>
        <dbReference type="EMBL" id="EPQ57748.1"/>
    </source>
</evidence>
<gene>
    <name evidence="1" type="ORF">GLOTRDRAFT_9905</name>
</gene>
<dbReference type="GeneID" id="19310062"/>
<organism evidence="1 2">
    <name type="scientific">Gloeophyllum trabeum (strain ATCC 11539 / FP-39264 / Madison 617)</name>
    <name type="common">Brown rot fungus</name>
    <dbReference type="NCBI Taxonomy" id="670483"/>
    <lineage>
        <taxon>Eukaryota</taxon>
        <taxon>Fungi</taxon>
        <taxon>Dikarya</taxon>
        <taxon>Basidiomycota</taxon>
        <taxon>Agaricomycotina</taxon>
        <taxon>Agaricomycetes</taxon>
        <taxon>Gloeophyllales</taxon>
        <taxon>Gloeophyllaceae</taxon>
        <taxon>Gloeophyllum</taxon>
    </lineage>
</organism>
<protein>
    <submittedName>
        <fullName evidence="1">Uncharacterized protein</fullName>
    </submittedName>
</protein>
<name>S7QEM4_GLOTA</name>
<reference evidence="1 2" key="1">
    <citation type="journal article" date="2012" name="Science">
        <title>The Paleozoic origin of enzymatic lignin decomposition reconstructed from 31 fungal genomes.</title>
        <authorList>
            <person name="Floudas D."/>
            <person name="Binder M."/>
            <person name="Riley R."/>
            <person name="Barry K."/>
            <person name="Blanchette R.A."/>
            <person name="Henrissat B."/>
            <person name="Martinez A.T."/>
            <person name="Otillar R."/>
            <person name="Spatafora J.W."/>
            <person name="Yadav J.S."/>
            <person name="Aerts A."/>
            <person name="Benoit I."/>
            <person name="Boyd A."/>
            <person name="Carlson A."/>
            <person name="Copeland A."/>
            <person name="Coutinho P.M."/>
            <person name="de Vries R.P."/>
            <person name="Ferreira P."/>
            <person name="Findley K."/>
            <person name="Foster B."/>
            <person name="Gaskell J."/>
            <person name="Glotzer D."/>
            <person name="Gorecki P."/>
            <person name="Heitman J."/>
            <person name="Hesse C."/>
            <person name="Hori C."/>
            <person name="Igarashi K."/>
            <person name="Jurgens J.A."/>
            <person name="Kallen N."/>
            <person name="Kersten P."/>
            <person name="Kohler A."/>
            <person name="Kuees U."/>
            <person name="Kumar T.K.A."/>
            <person name="Kuo A."/>
            <person name="LaButti K."/>
            <person name="Larrondo L.F."/>
            <person name="Lindquist E."/>
            <person name="Ling A."/>
            <person name="Lombard V."/>
            <person name="Lucas S."/>
            <person name="Lundell T."/>
            <person name="Martin R."/>
            <person name="McLaughlin D.J."/>
            <person name="Morgenstern I."/>
            <person name="Morin E."/>
            <person name="Murat C."/>
            <person name="Nagy L.G."/>
            <person name="Nolan M."/>
            <person name="Ohm R.A."/>
            <person name="Patyshakuliyeva A."/>
            <person name="Rokas A."/>
            <person name="Ruiz-Duenas F.J."/>
            <person name="Sabat G."/>
            <person name="Salamov A."/>
            <person name="Samejima M."/>
            <person name="Schmutz J."/>
            <person name="Slot J.C."/>
            <person name="St John F."/>
            <person name="Stenlid J."/>
            <person name="Sun H."/>
            <person name="Sun S."/>
            <person name="Syed K."/>
            <person name="Tsang A."/>
            <person name="Wiebenga A."/>
            <person name="Young D."/>
            <person name="Pisabarro A."/>
            <person name="Eastwood D.C."/>
            <person name="Martin F."/>
            <person name="Cullen D."/>
            <person name="Grigoriev I.V."/>
            <person name="Hibbett D.S."/>
        </authorList>
    </citation>
    <scope>NUCLEOTIDE SEQUENCE [LARGE SCALE GENOMIC DNA]</scope>
    <source>
        <strain evidence="1 2">ATCC 11539</strain>
    </source>
</reference>
<dbReference type="Proteomes" id="UP000030669">
    <property type="component" value="Unassembled WGS sequence"/>
</dbReference>
<dbReference type="EMBL" id="KB469298">
    <property type="protein sequence ID" value="EPQ57748.1"/>
    <property type="molecule type" value="Genomic_DNA"/>
</dbReference>
<dbReference type="eggNOG" id="ENOG502SQIM">
    <property type="taxonomic scope" value="Eukaryota"/>
</dbReference>
<dbReference type="OrthoDB" id="3365917at2759"/>
<dbReference type="KEGG" id="gtr:GLOTRDRAFT_9905"/>
<dbReference type="HOGENOM" id="CLU_148189_0_0_1"/>
<feature type="non-terminal residue" evidence="1">
    <location>
        <position position="142"/>
    </location>
</feature>
<feature type="non-terminal residue" evidence="1">
    <location>
        <position position="1"/>
    </location>
</feature>
<dbReference type="AlphaFoldDB" id="S7QEM4"/>
<evidence type="ECO:0000313" key="2">
    <source>
        <dbReference type="Proteomes" id="UP000030669"/>
    </source>
</evidence>
<dbReference type="STRING" id="670483.S7QEM4"/>
<proteinExistence type="predicted"/>
<sequence length="142" mass="15317">YAQYNGTVRPGGNMTTAIITRNNAQNTSEIYRLIGDEFSVQEVLNALVSNCTVKNTTLESFSPEVYAYPQPEQIIQWYRASTFGLGLDTYNNSAALASNMPSSNDTSPPPLSSATPLPAGLNMTFLTCLNTTIAASLPLMDP</sequence>
<dbReference type="RefSeq" id="XP_007862785.1">
    <property type="nucleotide sequence ID" value="XM_007864594.1"/>
</dbReference>
<keyword evidence="2" id="KW-1185">Reference proteome</keyword>
<dbReference type="OMA" id="QYFRASS"/>
<accession>S7QEM4</accession>